<feature type="domain" description="Methyltransferase" evidence="4">
    <location>
        <begin position="38"/>
        <end position="131"/>
    </location>
</feature>
<keyword evidence="6" id="KW-1185">Reference proteome</keyword>
<dbReference type="InterPro" id="IPR041698">
    <property type="entry name" value="Methyltransf_25"/>
</dbReference>
<evidence type="ECO:0000256" key="1">
    <source>
        <dbReference type="ARBA" id="ARBA00022603"/>
    </source>
</evidence>
<organism evidence="5 6">
    <name type="scientific">Kitasatospora gansuensis</name>
    <dbReference type="NCBI Taxonomy" id="258050"/>
    <lineage>
        <taxon>Bacteria</taxon>
        <taxon>Bacillati</taxon>
        <taxon>Actinomycetota</taxon>
        <taxon>Actinomycetes</taxon>
        <taxon>Kitasatosporales</taxon>
        <taxon>Streptomycetaceae</taxon>
        <taxon>Kitasatospora</taxon>
    </lineage>
</organism>
<dbReference type="GO" id="GO:0032259">
    <property type="term" value="P:methylation"/>
    <property type="evidence" value="ECO:0007669"/>
    <property type="project" value="UniProtKB-KW"/>
</dbReference>
<dbReference type="GO" id="GO:0008168">
    <property type="term" value="F:methyltransferase activity"/>
    <property type="evidence" value="ECO:0007669"/>
    <property type="project" value="UniProtKB-KW"/>
</dbReference>
<evidence type="ECO:0000259" key="4">
    <source>
        <dbReference type="Pfam" id="PF13649"/>
    </source>
</evidence>
<keyword evidence="2 5" id="KW-0808">Transferase</keyword>
<evidence type="ECO:0000313" key="5">
    <source>
        <dbReference type="EMBL" id="MBB4945547.1"/>
    </source>
</evidence>
<name>A0A7W7S8P6_9ACTN</name>
<dbReference type="SUPFAM" id="SSF53335">
    <property type="entry name" value="S-adenosyl-L-methionine-dependent methyltransferases"/>
    <property type="match status" value="1"/>
</dbReference>
<dbReference type="Proteomes" id="UP000573327">
    <property type="component" value="Unassembled WGS sequence"/>
</dbReference>
<dbReference type="PANTHER" id="PTHR43464:SF19">
    <property type="entry name" value="UBIQUINONE BIOSYNTHESIS O-METHYLTRANSFERASE, MITOCHONDRIAL"/>
    <property type="match status" value="1"/>
</dbReference>
<keyword evidence="3" id="KW-0949">S-adenosyl-L-methionine</keyword>
<accession>A0A7W7S8P6</accession>
<comment type="caution">
    <text evidence="5">The sequence shown here is derived from an EMBL/GenBank/DDBJ whole genome shotgun (WGS) entry which is preliminary data.</text>
</comment>
<dbReference type="InterPro" id="IPR029063">
    <property type="entry name" value="SAM-dependent_MTases_sf"/>
</dbReference>
<dbReference type="Pfam" id="PF13649">
    <property type="entry name" value="Methyltransf_25"/>
    <property type="match status" value="1"/>
</dbReference>
<dbReference type="PANTHER" id="PTHR43464">
    <property type="entry name" value="METHYLTRANSFERASE"/>
    <property type="match status" value="1"/>
</dbReference>
<evidence type="ECO:0000313" key="6">
    <source>
        <dbReference type="Proteomes" id="UP000573327"/>
    </source>
</evidence>
<proteinExistence type="predicted"/>
<dbReference type="AlphaFoldDB" id="A0A7W7S8P6"/>
<sequence length="203" mass="22107">MTTEQFWDERYGQSDRIWSGDPNAALIRETAGLTPGTVLELGCGEGADAIWLAAQGWRVTASDVSRVALARAAEHAAAEGVGDRIDWQRHDLAATFPAGHYDLVTASFLYSPDLPRTEILRTAAAAVTPGGTLLIIGHGPWPDWHQGPHPDIELPTPQQVLTDLDLPTWTVLTCEEYERTQTGPAGQPAVRIDNTLKLHRPTD</sequence>
<keyword evidence="1 5" id="KW-0489">Methyltransferase</keyword>
<dbReference type="CDD" id="cd02440">
    <property type="entry name" value="AdoMet_MTases"/>
    <property type="match status" value="1"/>
</dbReference>
<gene>
    <name evidence="5" type="ORF">F4556_001082</name>
</gene>
<protein>
    <submittedName>
        <fullName evidence="5">SAM-dependent methyltransferase</fullName>
    </submittedName>
</protein>
<evidence type="ECO:0000256" key="2">
    <source>
        <dbReference type="ARBA" id="ARBA00022679"/>
    </source>
</evidence>
<dbReference type="RefSeq" id="WP_184912032.1">
    <property type="nucleotide sequence ID" value="NZ_JACHJR010000001.1"/>
</dbReference>
<dbReference type="EMBL" id="JACHJR010000001">
    <property type="protein sequence ID" value="MBB4945547.1"/>
    <property type="molecule type" value="Genomic_DNA"/>
</dbReference>
<evidence type="ECO:0000256" key="3">
    <source>
        <dbReference type="ARBA" id="ARBA00022691"/>
    </source>
</evidence>
<dbReference type="Gene3D" id="3.40.50.150">
    <property type="entry name" value="Vaccinia Virus protein VP39"/>
    <property type="match status" value="1"/>
</dbReference>
<reference evidence="5 6" key="1">
    <citation type="submission" date="2020-08" db="EMBL/GenBank/DDBJ databases">
        <title>Sequencing the genomes of 1000 actinobacteria strains.</title>
        <authorList>
            <person name="Klenk H.-P."/>
        </authorList>
    </citation>
    <scope>NUCLEOTIDE SEQUENCE [LARGE SCALE GENOMIC DNA]</scope>
    <source>
        <strain evidence="5 6">DSM 44786</strain>
    </source>
</reference>